<gene>
    <name evidence="2" type="ORF">Moror_15793</name>
</gene>
<sequence>MFAVSKNHELTELCNTVLKEVNNSSMWSVINDPVRKRATDNVLYIEQLVDGMHKLNKSAPVSLPDILLRSIAYPKLTLRTFSLRTESPVKKNLLCTHASTEKLLSVPKYYIGHQVKDPKDNAEPHKADCEAHQPGQSSHSNSVPPVSVDMDTVMANMAKNINHMEVHDHAHTEPSHQGLHGQCSIPSYQGP</sequence>
<dbReference type="AlphaFoldDB" id="V2XMZ6"/>
<proteinExistence type="predicted"/>
<dbReference type="KEGG" id="mrr:Moror_15793"/>
<dbReference type="EMBL" id="AWSO01002880">
    <property type="protein sequence ID" value="ESK80884.1"/>
    <property type="molecule type" value="Genomic_DNA"/>
</dbReference>
<feature type="compositionally biased region" description="Basic and acidic residues" evidence="1">
    <location>
        <begin position="115"/>
        <end position="131"/>
    </location>
</feature>
<accession>V2XMZ6</accession>
<dbReference type="Proteomes" id="UP000017559">
    <property type="component" value="Unassembled WGS sequence"/>
</dbReference>
<feature type="region of interest" description="Disordered" evidence="1">
    <location>
        <begin position="115"/>
        <end position="144"/>
    </location>
</feature>
<reference evidence="2 3" key="1">
    <citation type="journal article" date="2014" name="BMC Genomics">
        <title>Genome and secretome analysis of the hemibiotrophic fungal pathogen, Moniliophthora roreri, which causes frosty pod rot disease of cacao: mechanisms of the biotrophic and necrotrophic phases.</title>
        <authorList>
            <person name="Meinhardt L.W."/>
            <person name="Costa G.G.L."/>
            <person name="Thomazella D.P.T."/>
            <person name="Teixeira P.J.P.L."/>
            <person name="Carazzolle M.F."/>
            <person name="Schuster S.C."/>
            <person name="Carlson J.E."/>
            <person name="Guiltinan M.J."/>
            <person name="Mieczkowski P."/>
            <person name="Farmer A."/>
            <person name="Ramaraj T."/>
            <person name="Crozier J."/>
            <person name="Davis R.E."/>
            <person name="Shao J."/>
            <person name="Melnick R.L."/>
            <person name="Pereira G.A.G."/>
            <person name="Bailey B.A."/>
        </authorList>
    </citation>
    <scope>NUCLEOTIDE SEQUENCE [LARGE SCALE GENOMIC DNA]</scope>
    <source>
        <strain evidence="2 3">MCA 2997</strain>
    </source>
</reference>
<comment type="caution">
    <text evidence="2">The sequence shown here is derived from an EMBL/GenBank/DDBJ whole genome shotgun (WGS) entry which is preliminary data.</text>
</comment>
<keyword evidence="3" id="KW-1185">Reference proteome</keyword>
<evidence type="ECO:0000313" key="2">
    <source>
        <dbReference type="EMBL" id="ESK80884.1"/>
    </source>
</evidence>
<feature type="region of interest" description="Disordered" evidence="1">
    <location>
        <begin position="170"/>
        <end position="191"/>
    </location>
</feature>
<protein>
    <submittedName>
        <fullName evidence="2">Uncharacterized protein</fullName>
    </submittedName>
</protein>
<evidence type="ECO:0000313" key="3">
    <source>
        <dbReference type="Proteomes" id="UP000017559"/>
    </source>
</evidence>
<name>V2XMZ6_MONRO</name>
<evidence type="ECO:0000256" key="1">
    <source>
        <dbReference type="SAM" id="MobiDB-lite"/>
    </source>
</evidence>
<organism evidence="2 3">
    <name type="scientific">Moniliophthora roreri (strain MCA 2997)</name>
    <name type="common">Cocoa frosty pod rot fungus</name>
    <name type="synonym">Crinipellis roreri</name>
    <dbReference type="NCBI Taxonomy" id="1381753"/>
    <lineage>
        <taxon>Eukaryota</taxon>
        <taxon>Fungi</taxon>
        <taxon>Dikarya</taxon>
        <taxon>Basidiomycota</taxon>
        <taxon>Agaricomycotina</taxon>
        <taxon>Agaricomycetes</taxon>
        <taxon>Agaricomycetidae</taxon>
        <taxon>Agaricales</taxon>
        <taxon>Marasmiineae</taxon>
        <taxon>Marasmiaceae</taxon>
        <taxon>Moniliophthora</taxon>
    </lineage>
</organism>
<dbReference type="HOGENOM" id="CLU_1421758_0_0_1"/>